<protein>
    <submittedName>
        <fullName evidence="2">Uncharacterized protein</fullName>
    </submittedName>
</protein>
<sequence>MSSVAAAARLASPRGRQARSRMSRAKLGSTLGMIMPMPARKIMLEAFCFLESVYSSSCTTKSSRTPGWPRRHVFNQAN</sequence>
<dbReference type="RefSeq" id="XP_033687518.1">
    <property type="nucleotide sequence ID" value="XM_033821225.1"/>
</dbReference>
<proteinExistence type="predicted"/>
<accession>A0A6A6IPP5</accession>
<dbReference type="AlphaFoldDB" id="A0A6A6IPP5"/>
<name>A0A6A6IPP5_9PLEO</name>
<dbReference type="GeneID" id="54574555"/>
<evidence type="ECO:0000256" key="1">
    <source>
        <dbReference type="SAM" id="MobiDB-lite"/>
    </source>
</evidence>
<reference evidence="2" key="1">
    <citation type="journal article" date="2020" name="Stud. Mycol.">
        <title>101 Dothideomycetes genomes: a test case for predicting lifestyles and emergence of pathogens.</title>
        <authorList>
            <person name="Haridas S."/>
            <person name="Albert R."/>
            <person name="Binder M."/>
            <person name="Bloem J."/>
            <person name="Labutti K."/>
            <person name="Salamov A."/>
            <person name="Andreopoulos B."/>
            <person name="Baker S."/>
            <person name="Barry K."/>
            <person name="Bills G."/>
            <person name="Bluhm B."/>
            <person name="Cannon C."/>
            <person name="Castanera R."/>
            <person name="Culley D."/>
            <person name="Daum C."/>
            <person name="Ezra D."/>
            <person name="Gonzalez J."/>
            <person name="Henrissat B."/>
            <person name="Kuo A."/>
            <person name="Liang C."/>
            <person name="Lipzen A."/>
            <person name="Lutzoni F."/>
            <person name="Magnuson J."/>
            <person name="Mondo S."/>
            <person name="Nolan M."/>
            <person name="Ohm R."/>
            <person name="Pangilinan J."/>
            <person name="Park H.-J."/>
            <person name="Ramirez L."/>
            <person name="Alfaro M."/>
            <person name="Sun H."/>
            <person name="Tritt A."/>
            <person name="Yoshinaga Y."/>
            <person name="Zwiers L.-H."/>
            <person name="Turgeon B."/>
            <person name="Goodwin S."/>
            <person name="Spatafora J."/>
            <person name="Crous P."/>
            <person name="Grigoriev I."/>
        </authorList>
    </citation>
    <scope>NUCLEOTIDE SEQUENCE</scope>
    <source>
        <strain evidence="2">CBS 122368</strain>
    </source>
</reference>
<dbReference type="EMBL" id="ML987192">
    <property type="protein sequence ID" value="KAF2252514.1"/>
    <property type="molecule type" value="Genomic_DNA"/>
</dbReference>
<keyword evidence="3" id="KW-1185">Reference proteome</keyword>
<organism evidence="2 3">
    <name type="scientific">Trematosphaeria pertusa</name>
    <dbReference type="NCBI Taxonomy" id="390896"/>
    <lineage>
        <taxon>Eukaryota</taxon>
        <taxon>Fungi</taxon>
        <taxon>Dikarya</taxon>
        <taxon>Ascomycota</taxon>
        <taxon>Pezizomycotina</taxon>
        <taxon>Dothideomycetes</taxon>
        <taxon>Pleosporomycetidae</taxon>
        <taxon>Pleosporales</taxon>
        <taxon>Massarineae</taxon>
        <taxon>Trematosphaeriaceae</taxon>
        <taxon>Trematosphaeria</taxon>
    </lineage>
</organism>
<feature type="region of interest" description="Disordered" evidence="1">
    <location>
        <begin position="1"/>
        <end position="24"/>
    </location>
</feature>
<dbReference type="Proteomes" id="UP000800094">
    <property type="component" value="Unassembled WGS sequence"/>
</dbReference>
<evidence type="ECO:0000313" key="3">
    <source>
        <dbReference type="Proteomes" id="UP000800094"/>
    </source>
</evidence>
<evidence type="ECO:0000313" key="2">
    <source>
        <dbReference type="EMBL" id="KAF2252514.1"/>
    </source>
</evidence>
<gene>
    <name evidence="2" type="ORF">BU26DRAFT_257999</name>
</gene>